<dbReference type="Pfam" id="PF00550">
    <property type="entry name" value="PP-binding"/>
    <property type="match status" value="1"/>
</dbReference>
<name>A0ABW5I847_9PSEU</name>
<dbReference type="RefSeq" id="WP_344277185.1">
    <property type="nucleotide sequence ID" value="NZ_BAAAHV010000012.1"/>
</dbReference>
<dbReference type="InterPro" id="IPR009081">
    <property type="entry name" value="PP-bd_ACP"/>
</dbReference>
<accession>A0ABW5I847</accession>
<dbReference type="SUPFAM" id="SSF47336">
    <property type="entry name" value="ACP-like"/>
    <property type="match status" value="1"/>
</dbReference>
<dbReference type="PROSITE" id="PS50075">
    <property type="entry name" value="CARRIER"/>
    <property type="match status" value="1"/>
</dbReference>
<dbReference type="Gene3D" id="1.10.1200.10">
    <property type="entry name" value="ACP-like"/>
    <property type="match status" value="1"/>
</dbReference>
<dbReference type="InterPro" id="IPR036736">
    <property type="entry name" value="ACP-like_sf"/>
</dbReference>
<gene>
    <name evidence="2" type="ORF">ACFSUT_33120</name>
</gene>
<sequence>MTSSNAEVALDTDRRTRAKEIVCEILEIELDEVTDSSLFKEDHEADSLLAIEILAALERAFKVTIDQAELSRMVNMDGVYTVLAESLGR</sequence>
<proteinExistence type="predicted"/>
<feature type="domain" description="Carrier" evidence="1">
    <location>
        <begin position="12"/>
        <end position="87"/>
    </location>
</feature>
<evidence type="ECO:0000313" key="2">
    <source>
        <dbReference type="EMBL" id="MFD2485158.1"/>
    </source>
</evidence>
<reference evidence="3" key="1">
    <citation type="journal article" date="2019" name="Int. J. Syst. Evol. Microbiol.">
        <title>The Global Catalogue of Microorganisms (GCM) 10K type strain sequencing project: providing services to taxonomists for standard genome sequencing and annotation.</title>
        <authorList>
            <consortium name="The Broad Institute Genomics Platform"/>
            <consortium name="The Broad Institute Genome Sequencing Center for Infectious Disease"/>
            <person name="Wu L."/>
            <person name="Ma J."/>
        </authorList>
    </citation>
    <scope>NUCLEOTIDE SEQUENCE [LARGE SCALE GENOMIC DNA]</scope>
    <source>
        <strain evidence="3">CGMCC 4.7638</strain>
    </source>
</reference>
<keyword evidence="3" id="KW-1185">Reference proteome</keyword>
<evidence type="ECO:0000259" key="1">
    <source>
        <dbReference type="PROSITE" id="PS50075"/>
    </source>
</evidence>
<organism evidence="2 3">
    <name type="scientific">Amycolatopsis albidoflavus</name>
    <dbReference type="NCBI Taxonomy" id="102226"/>
    <lineage>
        <taxon>Bacteria</taxon>
        <taxon>Bacillati</taxon>
        <taxon>Actinomycetota</taxon>
        <taxon>Actinomycetes</taxon>
        <taxon>Pseudonocardiales</taxon>
        <taxon>Pseudonocardiaceae</taxon>
        <taxon>Amycolatopsis</taxon>
    </lineage>
</organism>
<comment type="caution">
    <text evidence="2">The sequence shown here is derived from an EMBL/GenBank/DDBJ whole genome shotgun (WGS) entry which is preliminary data.</text>
</comment>
<evidence type="ECO:0000313" key="3">
    <source>
        <dbReference type="Proteomes" id="UP001597542"/>
    </source>
</evidence>
<dbReference type="EMBL" id="JBHUKQ010000015">
    <property type="protein sequence ID" value="MFD2485158.1"/>
    <property type="molecule type" value="Genomic_DNA"/>
</dbReference>
<protein>
    <submittedName>
        <fullName evidence="2">Acyl carrier protein</fullName>
    </submittedName>
</protein>
<dbReference type="Proteomes" id="UP001597542">
    <property type="component" value="Unassembled WGS sequence"/>
</dbReference>